<keyword evidence="3" id="KW-1185">Reference proteome</keyword>
<accession>A0A0E1RW81</accession>
<reference evidence="3" key="2">
    <citation type="journal article" date="2010" name="Genome Res.">
        <title>Population genomic sequencing of Coccidioides fungi reveals recent hybridization and transposon control.</title>
        <authorList>
            <person name="Neafsey D.E."/>
            <person name="Barker B.M."/>
            <person name="Sharpton T.J."/>
            <person name="Stajich J.E."/>
            <person name="Park D.J."/>
            <person name="Whiston E."/>
            <person name="Hung C.-Y."/>
            <person name="McMahan C."/>
            <person name="White J."/>
            <person name="Sykes S."/>
            <person name="Heiman D."/>
            <person name="Young S."/>
            <person name="Zeng Q."/>
            <person name="Abouelleil A."/>
            <person name="Aftuck L."/>
            <person name="Bessette D."/>
            <person name="Brown A."/>
            <person name="FitzGerald M."/>
            <person name="Lui A."/>
            <person name="Macdonald J.P."/>
            <person name="Priest M."/>
            <person name="Orbach M.J."/>
            <person name="Galgiani J.N."/>
            <person name="Kirkland T.N."/>
            <person name="Cole G.T."/>
            <person name="Birren B.W."/>
            <person name="Henn M.R."/>
            <person name="Taylor J.W."/>
            <person name="Rounsley S.D."/>
        </authorList>
    </citation>
    <scope>GENOME REANNOTATION</scope>
    <source>
        <strain evidence="3">RS</strain>
    </source>
</reference>
<dbReference type="RefSeq" id="XP_001243214.2">
    <property type="nucleotide sequence ID" value="XM_001243213.2"/>
</dbReference>
<dbReference type="KEGG" id="cim:CIMG_07110"/>
<sequence>MGHSIQSSFIGDSHPVSNVFRHDHRRHPPRMDAAIGSIEEPQPYARSGVPVIATPILNEARQGSNNQSRSSLGIPSIGLFNASSNSSSASTNSVGSVSTPLALEKRGDLAIHQSTNSQAALSLPPFRPHGVAPATPCHSVDIDAASFERESSIDSLFDDRANSPLLDAAPTSQNAGKPQFMLPLIANTTGPRISEHLKKVCQLKDEDILLTQSRESGWFCRQRPKYISPYPRPGGDLGYLPSSPSLHVRSIKAADDEVASLLNDYRKRLETCISDRDKLMAELQMYSNVDPVTQKSQYQRFKDDIKYLKRAVTVNAKKEEEASKEARYWQNRYFGVVNIYNHLCAQFHQLRQLVQPMQFQVHQTRLTQQCSAPAPIQQNTQVPRLPSNRPAPTSVTSTPATGSAVPSAATSAPMTPSASSAPTPVMVDLTGDADGDMSSQPKEAQNVNSTPATDIPVSQKELFKSMRKKEYRWLGNKNHMQQRFTNTLTTQPQPHTNVPSNTANNSSTTTTPNNCRHDRVKDNSVSGRPRQTASSRQIETGVHQRATMPGACDPGDNEFARMMEGNLQGSSDIDTTGSGTISDPATVAPDTSEVTEGADDEFARMLEKDLEASS</sequence>
<evidence type="ECO:0000313" key="3">
    <source>
        <dbReference type="Proteomes" id="UP000001261"/>
    </source>
</evidence>
<dbReference type="GeneID" id="4561088"/>
<feature type="region of interest" description="Disordered" evidence="1">
    <location>
        <begin position="564"/>
        <end position="598"/>
    </location>
</feature>
<feature type="compositionally biased region" description="Polar residues" evidence="1">
    <location>
        <begin position="567"/>
        <end position="583"/>
    </location>
</feature>
<gene>
    <name evidence="2" type="ORF">CIMG_07110</name>
</gene>
<reference evidence="3" key="1">
    <citation type="journal article" date="2009" name="Genome Res.">
        <title>Comparative genomic analyses of the human fungal pathogens Coccidioides and their relatives.</title>
        <authorList>
            <person name="Sharpton T.J."/>
            <person name="Stajich J.E."/>
            <person name="Rounsley S.D."/>
            <person name="Gardner M.J."/>
            <person name="Wortman J.R."/>
            <person name="Jordar V.S."/>
            <person name="Maiti R."/>
            <person name="Kodira C.D."/>
            <person name="Neafsey D.E."/>
            <person name="Zeng Q."/>
            <person name="Hung C.-Y."/>
            <person name="McMahan C."/>
            <person name="Muszewska A."/>
            <person name="Grynberg M."/>
            <person name="Mandel M.A."/>
            <person name="Kellner E.M."/>
            <person name="Barker B.M."/>
            <person name="Galgiani J.N."/>
            <person name="Orbach M.J."/>
            <person name="Kirkland T.N."/>
            <person name="Cole G.T."/>
            <person name="Henn M.R."/>
            <person name="Birren B.W."/>
            <person name="Taylor J.W."/>
        </authorList>
    </citation>
    <scope>NUCLEOTIDE SEQUENCE [LARGE SCALE GENOMIC DNA]</scope>
    <source>
        <strain evidence="3">RS</strain>
    </source>
</reference>
<dbReference type="EMBL" id="GG704912">
    <property type="protein sequence ID" value="EAS31631.2"/>
    <property type="molecule type" value="Genomic_DNA"/>
</dbReference>
<protein>
    <submittedName>
        <fullName evidence="2">Uncharacterized protein</fullName>
    </submittedName>
</protein>
<feature type="compositionally biased region" description="Low complexity" evidence="1">
    <location>
        <begin position="496"/>
        <end position="514"/>
    </location>
</feature>
<feature type="compositionally biased region" description="Polar residues" evidence="1">
    <location>
        <begin position="372"/>
        <end position="382"/>
    </location>
</feature>
<feature type="compositionally biased region" description="Polar residues" evidence="1">
    <location>
        <begin position="437"/>
        <end position="452"/>
    </location>
</feature>
<feature type="compositionally biased region" description="Low complexity" evidence="1">
    <location>
        <begin position="390"/>
        <end position="424"/>
    </location>
</feature>
<organism evidence="2 3">
    <name type="scientific">Coccidioides immitis (strain RS)</name>
    <name type="common">Valley fever fungus</name>
    <dbReference type="NCBI Taxonomy" id="246410"/>
    <lineage>
        <taxon>Eukaryota</taxon>
        <taxon>Fungi</taxon>
        <taxon>Dikarya</taxon>
        <taxon>Ascomycota</taxon>
        <taxon>Pezizomycotina</taxon>
        <taxon>Eurotiomycetes</taxon>
        <taxon>Eurotiomycetidae</taxon>
        <taxon>Onygenales</taxon>
        <taxon>Onygenaceae</taxon>
        <taxon>Coccidioides</taxon>
    </lineage>
</organism>
<feature type="region of interest" description="Disordered" evidence="1">
    <location>
        <begin position="372"/>
        <end position="456"/>
    </location>
</feature>
<dbReference type="OrthoDB" id="4366200at2759"/>
<name>A0A0E1RW81_COCIM</name>
<dbReference type="AlphaFoldDB" id="A0A0E1RW81"/>
<evidence type="ECO:0000313" key="2">
    <source>
        <dbReference type="EMBL" id="EAS31631.2"/>
    </source>
</evidence>
<evidence type="ECO:0000256" key="1">
    <source>
        <dbReference type="SAM" id="MobiDB-lite"/>
    </source>
</evidence>
<dbReference type="InParanoid" id="A0A0E1RW81"/>
<feature type="region of interest" description="Disordered" evidence="1">
    <location>
        <begin position="489"/>
        <end position="551"/>
    </location>
</feature>
<dbReference type="Proteomes" id="UP000001261">
    <property type="component" value="Unassembled WGS sequence"/>
</dbReference>
<proteinExistence type="predicted"/>
<dbReference type="VEuPathDB" id="FungiDB:CIMG_07110"/>
<feature type="compositionally biased region" description="Polar residues" evidence="1">
    <location>
        <begin position="523"/>
        <end position="538"/>
    </location>
</feature>
<dbReference type="OMA" id="GPRISEH"/>